<keyword evidence="2" id="KW-1185">Reference proteome</keyword>
<name>A0ACB7TYX5_DIOAL</name>
<evidence type="ECO:0000313" key="1">
    <source>
        <dbReference type="EMBL" id="KAH7653270.1"/>
    </source>
</evidence>
<proteinExistence type="predicted"/>
<dbReference type="Proteomes" id="UP000827976">
    <property type="component" value="Chromosome 19"/>
</dbReference>
<sequence length="140" mass="15659">MRDLSLPTKMTNIPAMPGDGGWHQKKLRRLPHLFSNTLELPLQRDTDVAVLSGPKSLRFTAATKEGWKEIQAHPIEILPGMTKLVIRDYEGEDPEAGCADIEVDRWRCRLPDSARPRFATVRVIDCELIVTVPLGTDGSD</sequence>
<evidence type="ECO:0000313" key="2">
    <source>
        <dbReference type="Proteomes" id="UP000827976"/>
    </source>
</evidence>
<gene>
    <name evidence="1" type="ORF">IHE45_19G070500</name>
</gene>
<protein>
    <submittedName>
        <fullName evidence="1">Uncharacterized protein</fullName>
    </submittedName>
</protein>
<comment type="caution">
    <text evidence="1">The sequence shown here is derived from an EMBL/GenBank/DDBJ whole genome shotgun (WGS) entry which is preliminary data.</text>
</comment>
<accession>A0ACB7TYX5</accession>
<reference evidence="2" key="1">
    <citation type="journal article" date="2022" name="Nat. Commun.">
        <title>Chromosome evolution and the genetic basis of agronomically important traits in greater yam.</title>
        <authorList>
            <person name="Bredeson J.V."/>
            <person name="Lyons J.B."/>
            <person name="Oniyinde I.O."/>
            <person name="Okereke N.R."/>
            <person name="Kolade O."/>
            <person name="Nnabue I."/>
            <person name="Nwadili C.O."/>
            <person name="Hribova E."/>
            <person name="Parker M."/>
            <person name="Nwogha J."/>
            <person name="Shu S."/>
            <person name="Carlson J."/>
            <person name="Kariba R."/>
            <person name="Muthemba S."/>
            <person name="Knop K."/>
            <person name="Barton G.J."/>
            <person name="Sherwood A.V."/>
            <person name="Lopez-Montes A."/>
            <person name="Asiedu R."/>
            <person name="Jamnadass R."/>
            <person name="Muchugi A."/>
            <person name="Goodstein D."/>
            <person name="Egesi C.N."/>
            <person name="Featherston J."/>
            <person name="Asfaw A."/>
            <person name="Simpson G.G."/>
            <person name="Dolezel J."/>
            <person name="Hendre P.S."/>
            <person name="Van Deynze A."/>
            <person name="Kumar P.L."/>
            <person name="Obidiegwu J.E."/>
            <person name="Bhattacharjee R."/>
            <person name="Rokhsar D.S."/>
        </authorList>
    </citation>
    <scope>NUCLEOTIDE SEQUENCE [LARGE SCALE GENOMIC DNA]</scope>
    <source>
        <strain evidence="2">cv. TDa95/00328</strain>
    </source>
</reference>
<organism evidence="1 2">
    <name type="scientific">Dioscorea alata</name>
    <name type="common">Purple yam</name>
    <dbReference type="NCBI Taxonomy" id="55571"/>
    <lineage>
        <taxon>Eukaryota</taxon>
        <taxon>Viridiplantae</taxon>
        <taxon>Streptophyta</taxon>
        <taxon>Embryophyta</taxon>
        <taxon>Tracheophyta</taxon>
        <taxon>Spermatophyta</taxon>
        <taxon>Magnoliopsida</taxon>
        <taxon>Liliopsida</taxon>
        <taxon>Dioscoreales</taxon>
        <taxon>Dioscoreaceae</taxon>
        <taxon>Dioscorea</taxon>
    </lineage>
</organism>
<dbReference type="EMBL" id="CM037029">
    <property type="protein sequence ID" value="KAH7653270.1"/>
    <property type="molecule type" value="Genomic_DNA"/>
</dbReference>